<proteinExistence type="predicted"/>
<organism evidence="2 3">
    <name type="scientific">Blautia aquisgranensis</name>
    <dbReference type="NCBI Taxonomy" id="3133153"/>
    <lineage>
        <taxon>Bacteria</taxon>
        <taxon>Bacillati</taxon>
        <taxon>Bacillota</taxon>
        <taxon>Clostridia</taxon>
        <taxon>Lachnospirales</taxon>
        <taxon>Lachnospiraceae</taxon>
        <taxon>Blautia</taxon>
    </lineage>
</organism>
<evidence type="ECO:0000256" key="1">
    <source>
        <dbReference type="SAM" id="MobiDB-lite"/>
    </source>
</evidence>
<feature type="region of interest" description="Disordered" evidence="1">
    <location>
        <begin position="36"/>
        <end position="73"/>
    </location>
</feature>
<sequence>MNKITEVKIERGIPTLYVDGQPFWAFAGEVHNSAAYAPGQDGGRDMDEDGSESSEYTDCTGVLGDAGAGRRQL</sequence>
<dbReference type="EMBL" id="JBBMEJ010000013">
    <property type="protein sequence ID" value="MEQ2371476.1"/>
    <property type="molecule type" value="Genomic_DNA"/>
</dbReference>
<name>A0ABV1BG10_9FIRM</name>
<evidence type="ECO:0000313" key="2">
    <source>
        <dbReference type="EMBL" id="MEQ2371476.1"/>
    </source>
</evidence>
<reference evidence="2 3" key="1">
    <citation type="submission" date="2024-03" db="EMBL/GenBank/DDBJ databases">
        <title>Human intestinal bacterial collection.</title>
        <authorList>
            <person name="Pauvert C."/>
            <person name="Hitch T.C.A."/>
            <person name="Clavel T."/>
        </authorList>
    </citation>
    <scope>NUCLEOTIDE SEQUENCE [LARGE SCALE GENOMIC DNA]</scope>
    <source>
        <strain evidence="2 3">CLA-JM-H16</strain>
    </source>
</reference>
<gene>
    <name evidence="2" type="ORF">WMO28_11100</name>
</gene>
<comment type="caution">
    <text evidence="2">The sequence shown here is derived from an EMBL/GenBank/DDBJ whole genome shotgun (WGS) entry which is preliminary data.</text>
</comment>
<dbReference type="RefSeq" id="WP_147350129.1">
    <property type="nucleotide sequence ID" value="NZ_JBBMEJ010000013.1"/>
</dbReference>
<protein>
    <submittedName>
        <fullName evidence="2">Uncharacterized protein</fullName>
    </submittedName>
</protein>
<dbReference type="Proteomes" id="UP001473063">
    <property type="component" value="Unassembled WGS sequence"/>
</dbReference>
<accession>A0ABV1BG10</accession>
<evidence type="ECO:0000313" key="3">
    <source>
        <dbReference type="Proteomes" id="UP001473063"/>
    </source>
</evidence>
<keyword evidence="3" id="KW-1185">Reference proteome</keyword>